<name>E9E7N9_METAQ</name>
<proteinExistence type="predicted"/>
<evidence type="ECO:0000256" key="1">
    <source>
        <dbReference type="ARBA" id="ARBA00022737"/>
    </source>
</evidence>
<evidence type="ECO:0000313" key="5">
    <source>
        <dbReference type="Proteomes" id="UP000002499"/>
    </source>
</evidence>
<sequence length="244" mass="28003">MQNWLEEKGELEGCITSAIQRLDQAFPFPEHENRDWMKYLPHAKAALELRGHSADKRVQARPDAVRRALRLYRKERSTDRAEAGLFANVAESHYMLGKYQAAEQMYRKALELQKAALGKDHPDTLTSMNNLANVLNSLGKYKMAEKMHRQILKLRKAVLGKDYPDTLISINNLANVLDSRGKYEEAEQIYRQTLELQKAVLGKDHPDTLTRMNNLAIVLRRLGTYGEAGQMHRHTLKLREPGAR</sequence>
<dbReference type="SMART" id="SM00028">
    <property type="entry name" value="TPR"/>
    <property type="match status" value="3"/>
</dbReference>
<evidence type="ECO:0000256" key="2">
    <source>
        <dbReference type="ARBA" id="ARBA00022803"/>
    </source>
</evidence>
<dbReference type="eggNOG" id="KOG1840">
    <property type="taxonomic scope" value="Eukaryota"/>
</dbReference>
<keyword evidence="2 3" id="KW-0802">TPR repeat</keyword>
<dbReference type="Proteomes" id="UP000002499">
    <property type="component" value="Unassembled WGS sequence"/>
</dbReference>
<keyword evidence="1" id="KW-0677">Repeat</keyword>
<dbReference type="STRING" id="655827.E9E7N9"/>
<evidence type="ECO:0000256" key="3">
    <source>
        <dbReference type="PROSITE-ProRule" id="PRU00339"/>
    </source>
</evidence>
<dbReference type="OrthoDB" id="626167at2759"/>
<dbReference type="InterPro" id="IPR019734">
    <property type="entry name" value="TPR_rpt"/>
</dbReference>
<dbReference type="InParanoid" id="E9E7N9"/>
<dbReference type="AlphaFoldDB" id="E9E7N9"/>
<dbReference type="OMA" id="NDHANAC"/>
<keyword evidence="5" id="KW-1185">Reference proteome</keyword>
<dbReference type="InterPro" id="IPR011990">
    <property type="entry name" value="TPR-like_helical_dom_sf"/>
</dbReference>
<dbReference type="PROSITE" id="PS50005">
    <property type="entry name" value="TPR"/>
    <property type="match status" value="1"/>
</dbReference>
<dbReference type="EMBL" id="GL698517">
    <property type="protein sequence ID" value="EFY88023.1"/>
    <property type="molecule type" value="Genomic_DNA"/>
</dbReference>
<dbReference type="HOGENOM" id="CLU_1138222_0_0_1"/>
<dbReference type="Pfam" id="PF13424">
    <property type="entry name" value="TPR_12"/>
    <property type="match status" value="2"/>
</dbReference>
<evidence type="ECO:0000313" key="4">
    <source>
        <dbReference type="EMBL" id="EFY88023.1"/>
    </source>
</evidence>
<dbReference type="Gene3D" id="1.25.40.10">
    <property type="entry name" value="Tetratricopeptide repeat domain"/>
    <property type="match status" value="1"/>
</dbReference>
<dbReference type="PANTHER" id="PTHR45641:SF19">
    <property type="entry name" value="NEPHROCYSTIN-3"/>
    <property type="match status" value="1"/>
</dbReference>
<dbReference type="SUPFAM" id="SSF48452">
    <property type="entry name" value="TPR-like"/>
    <property type="match status" value="1"/>
</dbReference>
<feature type="repeat" description="TPR" evidence="3">
    <location>
        <begin position="83"/>
        <end position="116"/>
    </location>
</feature>
<protein>
    <submittedName>
        <fullName evidence="4">Kinesin light chain 1</fullName>
    </submittedName>
</protein>
<accession>E9E7N9</accession>
<reference evidence="4 5" key="1">
    <citation type="journal article" date="2011" name="PLoS Genet.">
        <title>Genome sequencing and comparative transcriptomics of the model entomopathogenic fungi Metarhizium anisopliae and M. acridum.</title>
        <authorList>
            <person name="Gao Q."/>
            <person name="Jin K."/>
            <person name="Ying S.H."/>
            <person name="Zhang Y."/>
            <person name="Xiao G."/>
            <person name="Shang Y."/>
            <person name="Duan Z."/>
            <person name="Hu X."/>
            <person name="Xie X.Q."/>
            <person name="Zhou G."/>
            <person name="Peng G."/>
            <person name="Luo Z."/>
            <person name="Huang W."/>
            <person name="Wang B."/>
            <person name="Fang W."/>
            <person name="Wang S."/>
            <person name="Zhong Y."/>
            <person name="Ma L.J."/>
            <person name="St Leger R.J."/>
            <person name="Zhao G.P."/>
            <person name="Pei Y."/>
            <person name="Feng M.G."/>
            <person name="Xia Y."/>
            <person name="Wang C."/>
        </authorList>
    </citation>
    <scope>NUCLEOTIDE SEQUENCE [LARGE SCALE GENOMIC DNA]</scope>
    <source>
        <strain evidence="4 5">CQMa 102</strain>
    </source>
</reference>
<gene>
    <name evidence="4" type="ORF">MAC_05887</name>
</gene>
<dbReference type="PANTHER" id="PTHR45641">
    <property type="entry name" value="TETRATRICOPEPTIDE REPEAT PROTEIN (AFU_ORTHOLOGUE AFUA_6G03870)"/>
    <property type="match status" value="1"/>
</dbReference>
<organism evidence="5">
    <name type="scientific">Metarhizium acridum (strain CQMa 102)</name>
    <dbReference type="NCBI Taxonomy" id="655827"/>
    <lineage>
        <taxon>Eukaryota</taxon>
        <taxon>Fungi</taxon>
        <taxon>Dikarya</taxon>
        <taxon>Ascomycota</taxon>
        <taxon>Pezizomycotina</taxon>
        <taxon>Sordariomycetes</taxon>
        <taxon>Hypocreomycetidae</taxon>
        <taxon>Hypocreales</taxon>
        <taxon>Clavicipitaceae</taxon>
        <taxon>Metarhizium</taxon>
    </lineage>
</organism>